<protein>
    <submittedName>
        <fullName evidence="1">DUF2924 domain-containing protein</fullName>
    </submittedName>
</protein>
<dbReference type="OrthoDB" id="8594067at2"/>
<sequence>MGINVAEFKRDPEKLNAKLNSLIHMSRADLVNEFSRAYGRSPPLRLSNFILALATAYRMQEQVYGGLKPDIRKMLLNGKAVAPLRKASPGTLLIREWRGQQHNVTVHEDRVEYQGKAYRSLTEVTFQITGQKRSGPLFFGLKSKAQ</sequence>
<name>A0A2T5MBK9_9GAMM</name>
<proteinExistence type="predicted"/>
<evidence type="ECO:0000313" key="2">
    <source>
        <dbReference type="Proteomes" id="UP000244248"/>
    </source>
</evidence>
<keyword evidence="2" id="KW-1185">Reference proteome</keyword>
<dbReference type="RefSeq" id="WP_107941663.1">
    <property type="nucleotide sequence ID" value="NZ_QANS01000008.1"/>
</dbReference>
<dbReference type="InterPro" id="IPR021322">
    <property type="entry name" value="DUF2924"/>
</dbReference>
<reference evidence="1 2" key="1">
    <citation type="submission" date="2018-04" db="EMBL/GenBank/DDBJ databases">
        <title>Novel species isolated from glacier.</title>
        <authorList>
            <person name="Liu Q."/>
            <person name="Xin Y.-H."/>
        </authorList>
    </citation>
    <scope>NUCLEOTIDE SEQUENCE [LARGE SCALE GENOMIC DNA]</scope>
    <source>
        <strain evidence="1 2">GT1R17</strain>
    </source>
</reference>
<dbReference type="AlphaFoldDB" id="A0A2T5MBK9"/>
<dbReference type="Proteomes" id="UP000244248">
    <property type="component" value="Unassembled WGS sequence"/>
</dbReference>
<gene>
    <name evidence="1" type="ORF">CJD38_17430</name>
</gene>
<comment type="caution">
    <text evidence="1">The sequence shown here is derived from an EMBL/GenBank/DDBJ whole genome shotgun (WGS) entry which is preliminary data.</text>
</comment>
<evidence type="ECO:0000313" key="1">
    <source>
        <dbReference type="EMBL" id="PTU29130.1"/>
    </source>
</evidence>
<accession>A0A2T5MBK9</accession>
<dbReference type="EMBL" id="QANS01000008">
    <property type="protein sequence ID" value="PTU29130.1"/>
    <property type="molecule type" value="Genomic_DNA"/>
</dbReference>
<organism evidence="1 2">
    <name type="scientific">Stenotrophobium rhamnosiphilum</name>
    <dbReference type="NCBI Taxonomy" id="2029166"/>
    <lineage>
        <taxon>Bacteria</taxon>
        <taxon>Pseudomonadati</taxon>
        <taxon>Pseudomonadota</taxon>
        <taxon>Gammaproteobacteria</taxon>
        <taxon>Nevskiales</taxon>
        <taxon>Nevskiaceae</taxon>
        <taxon>Stenotrophobium</taxon>
    </lineage>
</organism>
<dbReference type="Pfam" id="PF11149">
    <property type="entry name" value="DUF2924"/>
    <property type="match status" value="1"/>
</dbReference>